<evidence type="ECO:0000313" key="3">
    <source>
        <dbReference type="Proteomes" id="UP000004931"/>
    </source>
</evidence>
<dbReference type="Gene3D" id="3.40.30.10">
    <property type="entry name" value="Glutaredoxin"/>
    <property type="match status" value="1"/>
</dbReference>
<name>A0YFJ3_9GAMM</name>
<dbReference type="GO" id="GO:0016491">
    <property type="term" value="F:oxidoreductase activity"/>
    <property type="evidence" value="ECO:0007669"/>
    <property type="project" value="InterPro"/>
</dbReference>
<dbReference type="InterPro" id="IPR036249">
    <property type="entry name" value="Thioredoxin-like_sf"/>
</dbReference>
<comment type="caution">
    <text evidence="2">The sequence shown here is derived from an EMBL/GenBank/DDBJ whole genome shotgun (WGS) entry which is preliminary data.</text>
</comment>
<reference evidence="2 3" key="1">
    <citation type="journal article" date="2010" name="J. Bacteriol.">
        <title>Genome sequence of the oligotrophic marine Gammaproteobacterium HTCC2143, isolated from the Oregon Coast.</title>
        <authorList>
            <person name="Oh H.M."/>
            <person name="Kang I."/>
            <person name="Ferriera S."/>
            <person name="Giovannoni S.J."/>
            <person name="Cho J.C."/>
        </authorList>
    </citation>
    <scope>NUCLEOTIDE SEQUENCE [LARGE SCALE GENOMIC DNA]</scope>
    <source>
        <strain evidence="2 3">HTCC2143</strain>
    </source>
</reference>
<dbReference type="eggNOG" id="COG2761">
    <property type="taxonomic scope" value="Bacteria"/>
</dbReference>
<dbReference type="GO" id="GO:0016853">
    <property type="term" value="F:isomerase activity"/>
    <property type="evidence" value="ECO:0007669"/>
    <property type="project" value="UniProtKB-KW"/>
</dbReference>
<sequence>MPGAFDVEFHWHPFELNPAMPPEGQGLREHLAEKYGNTSQHNGGARERLIALGDSLGFRFDYSAGLRMVNTFSAHQLLYWAAGQGRQTELKLALFEAFFSNGEDVSDLEVLAATASKVGLNKKLALEVITDQRHSKDVRAEQQHWIEQDVYSVPVFVFNEKYSVPGAQESETFIRYLRKIWHKESVE</sequence>
<dbReference type="PANTHER" id="PTHR13887">
    <property type="entry name" value="GLUTATHIONE S-TRANSFERASE KAPPA"/>
    <property type="match status" value="1"/>
</dbReference>
<dbReference type="SUPFAM" id="SSF52833">
    <property type="entry name" value="Thioredoxin-like"/>
    <property type="match status" value="1"/>
</dbReference>
<dbReference type="Proteomes" id="UP000004931">
    <property type="component" value="Unassembled WGS sequence"/>
</dbReference>
<dbReference type="AlphaFoldDB" id="A0YFJ3"/>
<evidence type="ECO:0000259" key="1">
    <source>
        <dbReference type="Pfam" id="PF01323"/>
    </source>
</evidence>
<dbReference type="Pfam" id="PF01323">
    <property type="entry name" value="DSBA"/>
    <property type="match status" value="1"/>
</dbReference>
<proteinExistence type="predicted"/>
<feature type="domain" description="DSBA-like thioredoxin" evidence="1">
    <location>
        <begin position="6"/>
        <end position="177"/>
    </location>
</feature>
<protein>
    <submittedName>
        <fullName evidence="2">Hypothetical 2-hydroxychromene-2-carboxylateisomerase family protein</fullName>
    </submittedName>
</protein>
<dbReference type="PANTHER" id="PTHR13887:SF41">
    <property type="entry name" value="THIOREDOXIN SUPERFAMILY PROTEIN"/>
    <property type="match status" value="1"/>
</dbReference>
<dbReference type="InterPro" id="IPR001853">
    <property type="entry name" value="DSBA-like_thioredoxin_dom"/>
</dbReference>
<organism evidence="2 3">
    <name type="scientific">marine gamma proteobacterium HTCC2143</name>
    <dbReference type="NCBI Taxonomy" id="247633"/>
    <lineage>
        <taxon>Bacteria</taxon>
        <taxon>Pseudomonadati</taxon>
        <taxon>Pseudomonadota</taxon>
        <taxon>Gammaproteobacteria</taxon>
        <taxon>Cellvibrionales</taxon>
        <taxon>Spongiibacteraceae</taxon>
        <taxon>BD1-7 clade</taxon>
    </lineage>
</organism>
<keyword evidence="3" id="KW-1185">Reference proteome</keyword>
<dbReference type="CDD" id="cd03024">
    <property type="entry name" value="DsbA_FrnE"/>
    <property type="match status" value="1"/>
</dbReference>
<evidence type="ECO:0000313" key="2">
    <source>
        <dbReference type="EMBL" id="EAW30407.1"/>
    </source>
</evidence>
<dbReference type="STRING" id="247633.GP2143_09385"/>
<gene>
    <name evidence="2" type="ORF">GP2143_09385</name>
</gene>
<dbReference type="EMBL" id="AAVT01000008">
    <property type="protein sequence ID" value="EAW30407.1"/>
    <property type="molecule type" value="Genomic_DNA"/>
</dbReference>
<accession>A0YFJ3</accession>
<keyword evidence="2" id="KW-0413">Isomerase</keyword>